<evidence type="ECO:0000313" key="3">
    <source>
        <dbReference type="EMBL" id="TRY61845.1"/>
    </source>
</evidence>
<dbReference type="PANTHER" id="PTHR33236">
    <property type="entry name" value="INTRAFLAGELLAR TRANSPORT PROTEIN 122 FAMILY PROTEIN-RELATED"/>
    <property type="match status" value="1"/>
</dbReference>
<protein>
    <recommendedName>
        <fullName evidence="2">CUB domain-containing protein</fullName>
    </recommendedName>
</protein>
<reference evidence="3 4" key="1">
    <citation type="journal article" date="2018" name="Nat. Ecol. Evol.">
        <title>Genomic signatures of mitonuclear coevolution across populations of Tigriopus californicus.</title>
        <authorList>
            <person name="Barreto F.S."/>
            <person name="Watson E.T."/>
            <person name="Lima T.G."/>
            <person name="Willett C.S."/>
            <person name="Edmands S."/>
            <person name="Li W."/>
            <person name="Burton R.S."/>
        </authorList>
    </citation>
    <scope>NUCLEOTIDE SEQUENCE [LARGE SCALE GENOMIC DNA]</scope>
    <source>
        <strain evidence="3 4">San Diego</strain>
    </source>
</reference>
<dbReference type="AlphaFoldDB" id="A0A553N8T9"/>
<evidence type="ECO:0000256" key="1">
    <source>
        <dbReference type="SAM" id="SignalP"/>
    </source>
</evidence>
<dbReference type="InterPro" id="IPR058698">
    <property type="entry name" value="CUB_metazoa"/>
</dbReference>
<feature type="non-terminal residue" evidence="3">
    <location>
        <position position="1"/>
    </location>
</feature>
<organism evidence="3 4">
    <name type="scientific">Tigriopus californicus</name>
    <name type="common">Marine copepod</name>
    <dbReference type="NCBI Taxonomy" id="6832"/>
    <lineage>
        <taxon>Eukaryota</taxon>
        <taxon>Metazoa</taxon>
        <taxon>Ecdysozoa</taxon>
        <taxon>Arthropoda</taxon>
        <taxon>Crustacea</taxon>
        <taxon>Multicrustacea</taxon>
        <taxon>Hexanauplia</taxon>
        <taxon>Copepoda</taxon>
        <taxon>Harpacticoida</taxon>
        <taxon>Harpacticidae</taxon>
        <taxon>Tigriopus</taxon>
    </lineage>
</organism>
<dbReference type="Pfam" id="PF26080">
    <property type="entry name" value="CUB_animal"/>
    <property type="match status" value="1"/>
</dbReference>
<name>A0A553N8T9_TIGCA</name>
<accession>A0A553N8T9</accession>
<feature type="signal peptide" evidence="1">
    <location>
        <begin position="1"/>
        <end position="19"/>
    </location>
</feature>
<sequence>KNFVIASIVILVFVDVSLNLNFTIDENGARQGKEWSLSICDKKWNLLHWPIHMFLIVLASECQVRNGVASGTCAGGFGVCCIFILGCGQTTRDNCTYLSRTTVMAETNCAYTVCKTCDTVCRIRFDFRSFDLAQPVLGLTETVATMAALSNNGGAIGDCTTDRFSITSPGNVAPPQICGFNTGQHITQYLCGQEMGGPDGCLQYFTGNTGTIASYNFPTQSALVPLGTTHLSNQCYTMCFRQEMGKCAICYQVATMGVVGVGQKGVILRNLMAFLYFSATQEVIATGENEKDCSSDYLMIPGARRDSPILGSPMFVVGVTPVITVFNSRICGRFFHLALVRNSRTDNTESICCEGTIWFLNCNLDSERGNLFFSASQKPFRISFKTDADEKTLAATNDAELNEQSVAPGGIIGFNLNWALQDC</sequence>
<proteinExistence type="predicted"/>
<keyword evidence="4" id="KW-1185">Reference proteome</keyword>
<gene>
    <name evidence="3" type="ORF">TCAL_01495</name>
</gene>
<feature type="chain" id="PRO_5021861649" description="CUB domain-containing protein" evidence="1">
    <location>
        <begin position="20"/>
        <end position="423"/>
    </location>
</feature>
<evidence type="ECO:0000313" key="4">
    <source>
        <dbReference type="Proteomes" id="UP000318571"/>
    </source>
</evidence>
<keyword evidence="1" id="KW-0732">Signal</keyword>
<feature type="domain" description="CUB" evidence="2">
    <location>
        <begin position="198"/>
        <end position="419"/>
    </location>
</feature>
<dbReference type="EMBL" id="VCGU01000459">
    <property type="protein sequence ID" value="TRY61845.1"/>
    <property type="molecule type" value="Genomic_DNA"/>
</dbReference>
<dbReference type="Proteomes" id="UP000318571">
    <property type="component" value="Chromosome 8"/>
</dbReference>
<dbReference type="PANTHER" id="PTHR33236:SF5">
    <property type="entry name" value="CUB DOMAIN-CONTAINING PROTEIN"/>
    <property type="match status" value="1"/>
</dbReference>
<evidence type="ECO:0000259" key="2">
    <source>
        <dbReference type="Pfam" id="PF26080"/>
    </source>
</evidence>
<comment type="caution">
    <text evidence="3">The sequence shown here is derived from an EMBL/GenBank/DDBJ whole genome shotgun (WGS) entry which is preliminary data.</text>
</comment>